<organism evidence="2 3">
    <name type="scientific">Bizionia saleffrena</name>
    <dbReference type="NCBI Taxonomy" id="291189"/>
    <lineage>
        <taxon>Bacteria</taxon>
        <taxon>Pseudomonadati</taxon>
        <taxon>Bacteroidota</taxon>
        <taxon>Flavobacteriia</taxon>
        <taxon>Flavobacteriales</taxon>
        <taxon>Flavobacteriaceae</taxon>
        <taxon>Bizionia</taxon>
    </lineage>
</organism>
<dbReference type="Pfam" id="PF03702">
    <property type="entry name" value="AnmK"/>
    <property type="match status" value="1"/>
</dbReference>
<dbReference type="GO" id="GO:0016773">
    <property type="term" value="F:phosphotransferase activity, alcohol group as acceptor"/>
    <property type="evidence" value="ECO:0007669"/>
    <property type="project" value="InterPro"/>
</dbReference>
<dbReference type="NCBIfam" id="NF007144">
    <property type="entry name" value="PRK09585.2-3"/>
    <property type="match status" value="1"/>
</dbReference>
<accession>A0A8H2LM84</accession>
<reference evidence="2 3" key="1">
    <citation type="submission" date="2019-08" db="EMBL/GenBank/DDBJ databases">
        <title>Genomes of Antarctic Bizionia species.</title>
        <authorList>
            <person name="Bowman J.P."/>
        </authorList>
    </citation>
    <scope>NUCLEOTIDE SEQUENCE [LARGE SCALE GENOMIC DNA]</scope>
    <source>
        <strain evidence="2 3">HFD</strain>
    </source>
</reference>
<evidence type="ECO:0000256" key="1">
    <source>
        <dbReference type="SAM" id="MobiDB-lite"/>
    </source>
</evidence>
<dbReference type="GO" id="GO:0016301">
    <property type="term" value="F:kinase activity"/>
    <property type="evidence" value="ECO:0007669"/>
    <property type="project" value="UniProtKB-KW"/>
</dbReference>
<dbReference type="GO" id="GO:0009254">
    <property type="term" value="P:peptidoglycan turnover"/>
    <property type="evidence" value="ECO:0007669"/>
    <property type="project" value="InterPro"/>
</dbReference>
<comment type="caution">
    <text evidence="2">The sequence shown here is derived from an EMBL/GenBank/DDBJ whole genome shotgun (WGS) entry which is preliminary data.</text>
</comment>
<keyword evidence="2" id="KW-0808">Transferase</keyword>
<feature type="region of interest" description="Disordered" evidence="1">
    <location>
        <begin position="341"/>
        <end position="360"/>
    </location>
</feature>
<protein>
    <submittedName>
        <fullName evidence="2">Anhydro-N-acetylmuramic acid kinase</fullName>
        <ecNumber evidence="2">2.7.1.170</ecNumber>
    </submittedName>
</protein>
<name>A0A8H2LM84_9FLAO</name>
<gene>
    <name evidence="2" type="ORF">ES676_06800</name>
</gene>
<dbReference type="PANTHER" id="PTHR30605:SF0">
    <property type="entry name" value="ANHYDRO-N-ACETYLMURAMIC ACID KINASE"/>
    <property type="match status" value="1"/>
</dbReference>
<sequence>MIKEKYSVIGVMSGTSLDGVDLAHITFIKGIVWRFTINTSQTIAYSKVWFDKLKTVTHKTLAELDQLDIEYSAFLAQTIKQFITRHNITQIDAVCSHGHTALHQPLNGVTYQIGNLECISDILDSIVVCDFRIQDVQLGGQGAPLVPIGDKLLFSEYDYCINLGGFANVSTTIEKERIAFDICPANNVLNEYVRTLGRDFDNAGKIAQSGTLNETLLKQLNALEFYAQTYPKSLGVEWTEANIYPLIDSFNLPIKDILKTMVEHIAIQISRVINTTKTPSVLITGGGVYNTYLLSRIEHLSATKITVPEPKIIEFKEALIFGFLGVLRLRNEINCLKSVTGAGRDHSSGKIYTPQNQQIC</sequence>
<dbReference type="Gene3D" id="3.30.420.40">
    <property type="match status" value="2"/>
</dbReference>
<dbReference type="InterPro" id="IPR043129">
    <property type="entry name" value="ATPase_NBD"/>
</dbReference>
<dbReference type="RefSeq" id="WP_148369577.1">
    <property type="nucleotide sequence ID" value="NZ_VSKM01000006.1"/>
</dbReference>
<dbReference type="GO" id="GO:0006040">
    <property type="term" value="P:amino sugar metabolic process"/>
    <property type="evidence" value="ECO:0007669"/>
    <property type="project" value="InterPro"/>
</dbReference>
<dbReference type="GO" id="GO:0005524">
    <property type="term" value="F:ATP binding"/>
    <property type="evidence" value="ECO:0007669"/>
    <property type="project" value="InterPro"/>
</dbReference>
<proteinExistence type="predicted"/>
<dbReference type="InterPro" id="IPR005338">
    <property type="entry name" value="Anhydro_N_Ac-Mur_kinase"/>
</dbReference>
<evidence type="ECO:0000313" key="2">
    <source>
        <dbReference type="EMBL" id="TYB74380.1"/>
    </source>
</evidence>
<dbReference type="PANTHER" id="PTHR30605">
    <property type="entry name" value="ANHYDRO-N-ACETYLMURAMIC ACID KINASE"/>
    <property type="match status" value="1"/>
</dbReference>
<keyword evidence="3" id="KW-1185">Reference proteome</keyword>
<dbReference type="AlphaFoldDB" id="A0A8H2LM84"/>
<keyword evidence="2" id="KW-0418">Kinase</keyword>
<dbReference type="EMBL" id="VSKM01000006">
    <property type="protein sequence ID" value="TYB74380.1"/>
    <property type="molecule type" value="Genomic_DNA"/>
</dbReference>
<dbReference type="SUPFAM" id="SSF53067">
    <property type="entry name" value="Actin-like ATPase domain"/>
    <property type="match status" value="1"/>
</dbReference>
<dbReference type="Proteomes" id="UP000323324">
    <property type="component" value="Unassembled WGS sequence"/>
</dbReference>
<dbReference type="EC" id="2.7.1.170" evidence="2"/>
<evidence type="ECO:0000313" key="3">
    <source>
        <dbReference type="Proteomes" id="UP000323324"/>
    </source>
</evidence>